<sequence length="247" mass="27675">MIVKNTHEISDELLEELKLVSVSTASHMLVEMGYRNAYMQGILPMCFPEGQDSAVGRAVTLRFIPLREDLVMQQYESLTESPHREALESIRQNDVLVIDTGGHMETGVFGDIFTRRLRYLGGQAIVVDGCIRDLIRIKAVNFPVFSKGVHGSAIPRSLMSVGFNEPIRCGGVGVVPGDIILADRDGVVAIPPQCVEHIIKVSREHDELEERWIKLKLDEGASLHTHYPPNAEARQEFEQWKKENGFV</sequence>
<accession>A0A6B8RI29</accession>
<dbReference type="Proteomes" id="UP000426246">
    <property type="component" value="Chromosome"/>
</dbReference>
<dbReference type="SUPFAM" id="SSF89562">
    <property type="entry name" value="RraA-like"/>
    <property type="match status" value="1"/>
</dbReference>
<evidence type="ECO:0000256" key="4">
    <source>
        <dbReference type="ARBA" id="ARBA00011233"/>
    </source>
</evidence>
<dbReference type="Gene3D" id="3.50.30.40">
    <property type="entry name" value="Ribonuclease E inhibitor RraA/RraA-like"/>
    <property type="match status" value="1"/>
</dbReference>
<feature type="binding site" evidence="12">
    <location>
        <position position="132"/>
    </location>
    <ligand>
        <name>substrate</name>
    </ligand>
</feature>
<dbReference type="GO" id="GO:0047443">
    <property type="term" value="F:4-hydroxy-4-methyl-2-oxoglutarate aldolase activity"/>
    <property type="evidence" value="ECO:0007669"/>
    <property type="project" value="UniProtKB-EC"/>
</dbReference>
<dbReference type="OrthoDB" id="9784786at2"/>
<comment type="cofactor">
    <cofactor evidence="2">
        <name>a divalent metal cation</name>
        <dbReference type="ChEBI" id="CHEBI:60240"/>
    </cofactor>
</comment>
<comment type="catalytic activity">
    <reaction evidence="11">
        <text>oxaloacetate + H(+) = pyruvate + CO2</text>
        <dbReference type="Rhea" id="RHEA:15641"/>
        <dbReference type="ChEBI" id="CHEBI:15361"/>
        <dbReference type="ChEBI" id="CHEBI:15378"/>
        <dbReference type="ChEBI" id="CHEBI:16452"/>
        <dbReference type="ChEBI" id="CHEBI:16526"/>
        <dbReference type="EC" id="4.1.1.112"/>
    </reaction>
</comment>
<dbReference type="PANTHER" id="PTHR33254:SF16">
    <property type="entry name" value="BLR3842 PROTEIN"/>
    <property type="match status" value="1"/>
</dbReference>
<comment type="cofactor">
    <cofactor evidence="12">
        <name>Mg(2+)</name>
        <dbReference type="ChEBI" id="CHEBI:18420"/>
    </cofactor>
</comment>
<evidence type="ECO:0000256" key="11">
    <source>
        <dbReference type="ARBA" id="ARBA00047973"/>
    </source>
</evidence>
<evidence type="ECO:0000256" key="8">
    <source>
        <dbReference type="ARBA" id="ARBA00025046"/>
    </source>
</evidence>
<dbReference type="NCBIfam" id="NF006093">
    <property type="entry name" value="PRK08245.1"/>
    <property type="match status" value="1"/>
</dbReference>
<dbReference type="EC" id="4.1.3.17" evidence="5"/>
<evidence type="ECO:0000256" key="6">
    <source>
        <dbReference type="ARBA" id="ARBA00012947"/>
    </source>
</evidence>
<dbReference type="GO" id="GO:0046872">
    <property type="term" value="F:metal ion binding"/>
    <property type="evidence" value="ECO:0007669"/>
    <property type="project" value="UniProtKB-KW"/>
</dbReference>
<dbReference type="Pfam" id="PF03737">
    <property type="entry name" value="RraA-like"/>
    <property type="match status" value="1"/>
</dbReference>
<dbReference type="InterPro" id="IPR005493">
    <property type="entry name" value="RraA/RraA-like"/>
</dbReference>
<dbReference type="KEGG" id="ppsc:EHS13_08980"/>
<evidence type="ECO:0000256" key="9">
    <source>
        <dbReference type="ARBA" id="ARBA00030169"/>
    </source>
</evidence>
<evidence type="ECO:0000256" key="3">
    <source>
        <dbReference type="ARBA" id="ARBA00008621"/>
    </source>
</evidence>
<dbReference type="RefSeq" id="WP_155700023.1">
    <property type="nucleotide sequence ID" value="NZ_CP034235.1"/>
</dbReference>
<keyword evidence="14" id="KW-1185">Reference proteome</keyword>
<evidence type="ECO:0000313" key="14">
    <source>
        <dbReference type="Proteomes" id="UP000426246"/>
    </source>
</evidence>
<dbReference type="InterPro" id="IPR036704">
    <property type="entry name" value="RraA/RraA-like_sf"/>
</dbReference>
<evidence type="ECO:0000313" key="13">
    <source>
        <dbReference type="EMBL" id="QGQ95008.1"/>
    </source>
</evidence>
<keyword evidence="12" id="KW-0460">Magnesium</keyword>
<evidence type="ECO:0000256" key="7">
    <source>
        <dbReference type="ARBA" id="ARBA00016549"/>
    </source>
</evidence>
<dbReference type="AlphaFoldDB" id="A0A6B8RI29"/>
<reference evidence="14" key="1">
    <citation type="submission" date="2018-11" db="EMBL/GenBank/DDBJ databases">
        <title>Complete genome sequence of Paenibacillus sp. ML311-T8.</title>
        <authorList>
            <person name="Nam Y.-D."/>
            <person name="Kang J."/>
            <person name="Chung W.-H."/>
            <person name="Park Y.S."/>
        </authorList>
    </citation>
    <scope>NUCLEOTIDE SEQUENCE [LARGE SCALE GENOMIC DNA]</scope>
    <source>
        <strain evidence="14">ML311-T8</strain>
    </source>
</reference>
<organism evidence="13 14">
    <name type="scientific">Paenibacillus psychroresistens</name>
    <dbReference type="NCBI Taxonomy" id="1778678"/>
    <lineage>
        <taxon>Bacteria</taxon>
        <taxon>Bacillati</taxon>
        <taxon>Bacillota</taxon>
        <taxon>Bacilli</taxon>
        <taxon>Bacillales</taxon>
        <taxon>Paenibacillaceae</taxon>
        <taxon>Paenibacillus</taxon>
    </lineage>
</organism>
<comment type="similarity">
    <text evidence="3">Belongs to the class II aldolase/RraA-like family.</text>
</comment>
<dbReference type="EC" id="4.1.1.112" evidence="6"/>
<evidence type="ECO:0000256" key="5">
    <source>
        <dbReference type="ARBA" id="ARBA00012213"/>
    </source>
</evidence>
<feature type="binding site" evidence="12">
    <location>
        <position position="133"/>
    </location>
    <ligand>
        <name>Mg(2+)</name>
        <dbReference type="ChEBI" id="CHEBI:18420"/>
    </ligand>
</feature>
<name>A0A6B8RI29_9BACL</name>
<keyword evidence="12" id="KW-0479">Metal-binding</keyword>
<dbReference type="CDD" id="cd16841">
    <property type="entry name" value="RraA_family"/>
    <property type="match status" value="1"/>
</dbReference>
<evidence type="ECO:0000256" key="1">
    <source>
        <dbReference type="ARBA" id="ARBA00001342"/>
    </source>
</evidence>
<comment type="subunit">
    <text evidence="4">Homotrimer.</text>
</comment>
<gene>
    <name evidence="13" type="ORF">EHS13_08980</name>
</gene>
<proteinExistence type="inferred from homology"/>
<dbReference type="PANTHER" id="PTHR33254">
    <property type="entry name" value="4-HYDROXY-4-METHYL-2-OXOGLUTARATE ALDOLASE 3-RELATED"/>
    <property type="match status" value="1"/>
</dbReference>
<dbReference type="EMBL" id="CP034235">
    <property type="protein sequence ID" value="QGQ95008.1"/>
    <property type="molecule type" value="Genomic_DNA"/>
</dbReference>
<protein>
    <recommendedName>
        <fullName evidence="7">Putative 4-hydroxy-4-methyl-2-oxoglutarate aldolase</fullName>
        <ecNumber evidence="6">4.1.1.112</ecNumber>
        <ecNumber evidence="5">4.1.3.17</ecNumber>
    </recommendedName>
    <alternativeName>
        <fullName evidence="10">Oxaloacetate decarboxylase</fullName>
    </alternativeName>
    <alternativeName>
        <fullName evidence="9">RraA-like protein</fullName>
    </alternativeName>
</protein>
<dbReference type="GO" id="GO:0008948">
    <property type="term" value="F:oxaloacetate decarboxylase activity"/>
    <property type="evidence" value="ECO:0007669"/>
    <property type="project" value="UniProtKB-EC"/>
</dbReference>
<comment type="function">
    <text evidence="8">Catalyzes the aldol cleavage of 4-hydroxy-4-methyl-2-oxoglutarate (HMG) into 2 molecules of pyruvate. Also contains a secondary oxaloacetate (OAA) decarboxylase activity due to the common pyruvate enolate transition state formed following C-C bond cleavage in the retro-aldol and decarboxylation reactions.</text>
</comment>
<evidence type="ECO:0000256" key="10">
    <source>
        <dbReference type="ARBA" id="ARBA00032305"/>
    </source>
</evidence>
<evidence type="ECO:0000256" key="2">
    <source>
        <dbReference type="ARBA" id="ARBA00001968"/>
    </source>
</evidence>
<evidence type="ECO:0000256" key="12">
    <source>
        <dbReference type="PIRSR" id="PIRSR605493-1"/>
    </source>
</evidence>
<comment type="catalytic activity">
    <reaction evidence="1">
        <text>4-hydroxy-4-methyl-2-oxoglutarate = 2 pyruvate</text>
        <dbReference type="Rhea" id="RHEA:22748"/>
        <dbReference type="ChEBI" id="CHEBI:15361"/>
        <dbReference type="ChEBI" id="CHEBI:58276"/>
        <dbReference type="EC" id="4.1.3.17"/>
    </reaction>
</comment>